<keyword evidence="1" id="KW-0802">TPR repeat</keyword>
<dbReference type="OrthoDB" id="629492at2759"/>
<dbReference type="AlphaFoldDB" id="A0A8T2SRH9"/>
<feature type="repeat" description="TPR" evidence="1">
    <location>
        <begin position="183"/>
        <end position="216"/>
    </location>
</feature>
<dbReference type="Pfam" id="PF00515">
    <property type="entry name" value="TPR_1"/>
    <property type="match status" value="1"/>
</dbReference>
<comment type="caution">
    <text evidence="3">The sequence shown here is derived from an EMBL/GenBank/DDBJ whole genome shotgun (WGS) entry which is preliminary data.</text>
</comment>
<feature type="compositionally biased region" description="Basic and acidic residues" evidence="2">
    <location>
        <begin position="51"/>
        <end position="63"/>
    </location>
</feature>
<feature type="region of interest" description="Disordered" evidence="2">
    <location>
        <begin position="30"/>
        <end position="91"/>
    </location>
</feature>
<dbReference type="SUPFAM" id="SSF48452">
    <property type="entry name" value="TPR-like"/>
    <property type="match status" value="1"/>
</dbReference>
<evidence type="ECO:0000256" key="1">
    <source>
        <dbReference type="PROSITE-ProRule" id="PRU00339"/>
    </source>
</evidence>
<dbReference type="InterPro" id="IPR019734">
    <property type="entry name" value="TPR_rpt"/>
</dbReference>
<name>A0A8T2SRH9_CERRI</name>
<dbReference type="SMART" id="SM00028">
    <property type="entry name" value="TPR"/>
    <property type="match status" value="1"/>
</dbReference>
<reference evidence="3" key="1">
    <citation type="submission" date="2021-08" db="EMBL/GenBank/DDBJ databases">
        <title>WGS assembly of Ceratopteris richardii.</title>
        <authorList>
            <person name="Marchant D.B."/>
            <person name="Chen G."/>
            <person name="Jenkins J."/>
            <person name="Shu S."/>
            <person name="Leebens-Mack J."/>
            <person name="Grimwood J."/>
            <person name="Schmutz J."/>
            <person name="Soltis P."/>
            <person name="Soltis D."/>
            <person name="Chen Z.-H."/>
        </authorList>
    </citation>
    <scope>NUCLEOTIDE SEQUENCE</scope>
    <source>
        <strain evidence="3">Whitten #5841</strain>
        <tissue evidence="3">Leaf</tissue>
    </source>
</reference>
<accession>A0A8T2SRH9</accession>
<sequence>MSINTQKQIRDSALELQDFLKDLKQWESKIKEKDKSRKSQTQGVSDLPPVRGHEGSKSLHAVEHTYGGKAGSEVSEGRKRKDKALHDTAAKHTHDYFRDKWDKFDVEAALKEIDENDVPSSGVLQDDQVKKRVQDARKSVNQSHVSDSRFVPQVAERPKAEPVYRNGTPSIVKCQSSVSFVDATAEKEMGNSFFKEKKYVQAIECYSRSIALQPSAVSYANRAMAYIKIRRPFLW</sequence>
<keyword evidence="4" id="KW-1185">Reference proteome</keyword>
<dbReference type="Proteomes" id="UP000825935">
    <property type="component" value="Chromosome 18"/>
</dbReference>
<organism evidence="3 4">
    <name type="scientific">Ceratopteris richardii</name>
    <name type="common">Triangle waterfern</name>
    <dbReference type="NCBI Taxonomy" id="49495"/>
    <lineage>
        <taxon>Eukaryota</taxon>
        <taxon>Viridiplantae</taxon>
        <taxon>Streptophyta</taxon>
        <taxon>Embryophyta</taxon>
        <taxon>Tracheophyta</taxon>
        <taxon>Polypodiopsida</taxon>
        <taxon>Polypodiidae</taxon>
        <taxon>Polypodiales</taxon>
        <taxon>Pteridineae</taxon>
        <taxon>Pteridaceae</taxon>
        <taxon>Parkerioideae</taxon>
        <taxon>Ceratopteris</taxon>
    </lineage>
</organism>
<gene>
    <name evidence="3" type="ORF">KP509_18G004000</name>
</gene>
<evidence type="ECO:0000313" key="3">
    <source>
        <dbReference type="EMBL" id="KAH7365013.1"/>
    </source>
</evidence>
<dbReference type="InterPro" id="IPR011990">
    <property type="entry name" value="TPR-like_helical_dom_sf"/>
</dbReference>
<evidence type="ECO:0008006" key="5">
    <source>
        <dbReference type="Google" id="ProtNLM"/>
    </source>
</evidence>
<evidence type="ECO:0000256" key="2">
    <source>
        <dbReference type="SAM" id="MobiDB-lite"/>
    </source>
</evidence>
<dbReference type="Gene3D" id="1.25.40.10">
    <property type="entry name" value="Tetratricopeptide repeat domain"/>
    <property type="match status" value="1"/>
</dbReference>
<dbReference type="PANTHER" id="PTHR47329">
    <property type="entry name" value="OS05G0129900 PROTEIN"/>
    <property type="match status" value="1"/>
</dbReference>
<evidence type="ECO:0000313" key="4">
    <source>
        <dbReference type="Proteomes" id="UP000825935"/>
    </source>
</evidence>
<dbReference type="PROSITE" id="PS50005">
    <property type="entry name" value="TPR"/>
    <property type="match status" value="1"/>
</dbReference>
<dbReference type="OMA" id="HDLYDWE"/>
<dbReference type="PANTHER" id="PTHR47329:SF1">
    <property type="entry name" value="OS05G0129900 PROTEIN"/>
    <property type="match status" value="1"/>
</dbReference>
<proteinExistence type="predicted"/>
<dbReference type="EMBL" id="CM035423">
    <property type="protein sequence ID" value="KAH7365013.1"/>
    <property type="molecule type" value="Genomic_DNA"/>
</dbReference>
<feature type="compositionally biased region" description="Basic and acidic residues" evidence="2">
    <location>
        <begin position="75"/>
        <end position="91"/>
    </location>
</feature>
<protein>
    <recommendedName>
        <fullName evidence="5">RNA polymerase II-associated protein 3</fullName>
    </recommendedName>
</protein>